<gene>
    <name evidence="5" type="ORF">O3P69_019051</name>
</gene>
<feature type="repeat" description="WD" evidence="3">
    <location>
        <begin position="372"/>
        <end position="408"/>
    </location>
</feature>
<dbReference type="InterPro" id="IPR001680">
    <property type="entry name" value="WD40_rpt"/>
</dbReference>
<dbReference type="InterPro" id="IPR015943">
    <property type="entry name" value="WD40/YVTN_repeat-like_dom_sf"/>
</dbReference>
<dbReference type="PANTHER" id="PTHR13720:SF33">
    <property type="entry name" value="HELP DOMAIN-CONTAINING PROTEIN"/>
    <property type="match status" value="1"/>
</dbReference>
<evidence type="ECO:0000256" key="3">
    <source>
        <dbReference type="PROSITE-ProRule" id="PRU00221"/>
    </source>
</evidence>
<dbReference type="Gene3D" id="2.130.10.10">
    <property type="entry name" value="YVTN repeat-like/Quinoprotein amine dehydrogenase"/>
    <property type="match status" value="1"/>
</dbReference>
<dbReference type="PROSITE" id="PS50082">
    <property type="entry name" value="WD_REPEATS_2"/>
    <property type="match status" value="1"/>
</dbReference>
<organism evidence="5 6">
    <name type="scientific">Scylla paramamosain</name>
    <name type="common">Mud crab</name>
    <dbReference type="NCBI Taxonomy" id="85552"/>
    <lineage>
        <taxon>Eukaryota</taxon>
        <taxon>Metazoa</taxon>
        <taxon>Ecdysozoa</taxon>
        <taxon>Arthropoda</taxon>
        <taxon>Crustacea</taxon>
        <taxon>Multicrustacea</taxon>
        <taxon>Malacostraca</taxon>
        <taxon>Eumalacostraca</taxon>
        <taxon>Eucarida</taxon>
        <taxon>Decapoda</taxon>
        <taxon>Pleocyemata</taxon>
        <taxon>Brachyura</taxon>
        <taxon>Eubrachyura</taxon>
        <taxon>Portunoidea</taxon>
        <taxon>Portunidae</taxon>
        <taxon>Portuninae</taxon>
        <taxon>Scylla</taxon>
    </lineage>
</organism>
<dbReference type="Pfam" id="PF23414">
    <property type="entry name" value="Beta-prop_EML_2"/>
    <property type="match status" value="1"/>
</dbReference>
<keyword evidence="2" id="KW-0677">Repeat</keyword>
<comment type="caution">
    <text evidence="5">The sequence shown here is derived from an EMBL/GenBank/DDBJ whole genome shotgun (WGS) entry which is preliminary data.</text>
</comment>
<dbReference type="EMBL" id="JARAKH010000037">
    <property type="protein sequence ID" value="KAK8383398.1"/>
    <property type="molecule type" value="Genomic_DNA"/>
</dbReference>
<reference evidence="5 6" key="1">
    <citation type="submission" date="2023-03" db="EMBL/GenBank/DDBJ databases">
        <title>High-quality genome of Scylla paramamosain provides insights in environmental adaptation.</title>
        <authorList>
            <person name="Zhang L."/>
        </authorList>
    </citation>
    <scope>NUCLEOTIDE SEQUENCE [LARGE SCALE GENOMIC DNA]</scope>
    <source>
        <strain evidence="5">LZ_2023a</strain>
        <tissue evidence="5">Muscle</tissue>
    </source>
</reference>
<name>A0AAW0T773_SCYPA</name>
<evidence type="ECO:0000259" key="4">
    <source>
        <dbReference type="Pfam" id="PF23414"/>
    </source>
</evidence>
<dbReference type="InterPro" id="IPR050630">
    <property type="entry name" value="WD_repeat_EMAP"/>
</dbReference>
<keyword evidence="1 3" id="KW-0853">WD repeat</keyword>
<proteinExistence type="predicted"/>
<dbReference type="SUPFAM" id="SSF50960">
    <property type="entry name" value="TolB, C-terminal domain"/>
    <property type="match status" value="1"/>
</dbReference>
<keyword evidence="6" id="KW-1185">Reference proteome</keyword>
<dbReference type="GO" id="GO:0008017">
    <property type="term" value="F:microtubule binding"/>
    <property type="evidence" value="ECO:0007669"/>
    <property type="project" value="TreeGrafter"/>
</dbReference>
<dbReference type="InterPro" id="IPR055442">
    <property type="entry name" value="Beta-prop_EML-like_2nd"/>
</dbReference>
<evidence type="ECO:0000256" key="2">
    <source>
        <dbReference type="ARBA" id="ARBA00022737"/>
    </source>
</evidence>
<sequence length="438" mass="47653">MLQQQKGASATVKGNLYGAAIRSLVGYCAPRLPGLPSSFRSLKLATHYIHAFQSPPACHSNGDMLPLTQHESWVSTMTSTPDPTSPSLPSIRLLPGHQKSTPKIPPTLDPKYCSLHFSGKKLLKKSPLLETHVSGYSLHTDHLDPTDPSEQHMSRRDNCDNWVPGHVSVAGNEKAESTAMTAGMEPFCSVSLYTYPRLDKVGGVHHRVESISDVKFSPDGHFLAVGSHECVVDLYVVDTDGDAVSQDGSGLRRVGLCRGPSSCVTHLTWHKGSRLIQVNTGAGEQLFYEAPHGTRQLIPDAATGELAWTSPLSCPLDATLEGIWAPEMDLTDINAVATAYHLPLVASGVDSQGLLRLFMYPCKGRFKKHRQYRGHSAHVTNVKWSYDDSVLVTTGGRDKAVVIWQLATDGGNDTLPSLTTGVFLSDVPEEGKWQFHNC</sequence>
<dbReference type="PROSITE" id="PS50294">
    <property type="entry name" value="WD_REPEATS_REGION"/>
    <property type="match status" value="1"/>
</dbReference>
<evidence type="ECO:0000256" key="1">
    <source>
        <dbReference type="ARBA" id="ARBA00022574"/>
    </source>
</evidence>
<accession>A0AAW0T773</accession>
<dbReference type="PANTHER" id="PTHR13720">
    <property type="entry name" value="WD-40 REPEAT PROTEIN"/>
    <property type="match status" value="1"/>
</dbReference>
<protein>
    <recommendedName>
        <fullName evidence="4">EML-like second beta-propeller domain-containing protein</fullName>
    </recommendedName>
</protein>
<feature type="domain" description="EML-like second beta-propeller" evidence="4">
    <location>
        <begin position="189"/>
        <end position="406"/>
    </location>
</feature>
<evidence type="ECO:0000313" key="6">
    <source>
        <dbReference type="Proteomes" id="UP001487740"/>
    </source>
</evidence>
<dbReference type="AlphaFoldDB" id="A0AAW0T773"/>
<dbReference type="Proteomes" id="UP001487740">
    <property type="component" value="Unassembled WGS sequence"/>
</dbReference>
<evidence type="ECO:0000313" key="5">
    <source>
        <dbReference type="EMBL" id="KAK8383398.1"/>
    </source>
</evidence>
<dbReference type="SMART" id="SM00320">
    <property type="entry name" value="WD40"/>
    <property type="match status" value="2"/>
</dbReference>